<dbReference type="Pfam" id="PF20239">
    <property type="entry name" value="DUF6596"/>
    <property type="match status" value="1"/>
</dbReference>
<dbReference type="Proteomes" id="UP000322214">
    <property type="component" value="Chromosome"/>
</dbReference>
<dbReference type="GO" id="GO:0016987">
    <property type="term" value="F:sigma factor activity"/>
    <property type="evidence" value="ECO:0007669"/>
    <property type="project" value="InterPro"/>
</dbReference>
<dbReference type="InterPro" id="IPR046531">
    <property type="entry name" value="DUF6596"/>
</dbReference>
<protein>
    <submittedName>
        <fullName evidence="5">RNA polymerase sigma factor</fullName>
    </submittedName>
</protein>
<dbReference type="GO" id="GO:0003677">
    <property type="term" value="F:DNA binding"/>
    <property type="evidence" value="ECO:0007669"/>
    <property type="project" value="InterPro"/>
</dbReference>
<reference evidence="5 6" key="1">
    <citation type="submission" date="2019-08" db="EMBL/GenBank/DDBJ databases">
        <title>Deep-cultivation of Planctomycetes and their phenomic and genomic characterization uncovers novel biology.</title>
        <authorList>
            <person name="Wiegand S."/>
            <person name="Jogler M."/>
            <person name="Boedeker C."/>
            <person name="Pinto D."/>
            <person name="Vollmers J."/>
            <person name="Rivas-Marin E."/>
            <person name="Kohn T."/>
            <person name="Peeters S.H."/>
            <person name="Heuer A."/>
            <person name="Rast P."/>
            <person name="Oberbeckmann S."/>
            <person name="Bunk B."/>
            <person name="Jeske O."/>
            <person name="Meyerdierks A."/>
            <person name="Storesund J.E."/>
            <person name="Kallscheuer N."/>
            <person name="Luecker S."/>
            <person name="Lage O.M."/>
            <person name="Pohl T."/>
            <person name="Merkel B.J."/>
            <person name="Hornburger P."/>
            <person name="Mueller R.-W."/>
            <person name="Bruemmer F."/>
            <person name="Labrenz M."/>
            <person name="Spormann A.M."/>
            <person name="Op den Camp H."/>
            <person name="Overmann J."/>
            <person name="Amann R."/>
            <person name="Jetten M.S.M."/>
            <person name="Mascher T."/>
            <person name="Medema M.H."/>
            <person name="Devos D.P."/>
            <person name="Kaster A.-K."/>
            <person name="Ovreas L."/>
            <person name="Rohde M."/>
            <person name="Galperin M.Y."/>
            <person name="Jogler C."/>
        </authorList>
    </citation>
    <scope>NUCLEOTIDE SEQUENCE [LARGE SCALE GENOMIC DNA]</scope>
    <source>
        <strain evidence="5 6">FC18</strain>
    </source>
</reference>
<feature type="domain" description="DUF6596" evidence="4">
    <location>
        <begin position="205"/>
        <end position="305"/>
    </location>
</feature>
<organism evidence="5 6">
    <name type="scientific">Mariniblastus fucicola</name>
    <dbReference type="NCBI Taxonomy" id="980251"/>
    <lineage>
        <taxon>Bacteria</taxon>
        <taxon>Pseudomonadati</taxon>
        <taxon>Planctomycetota</taxon>
        <taxon>Planctomycetia</taxon>
        <taxon>Pirellulales</taxon>
        <taxon>Pirellulaceae</taxon>
        <taxon>Mariniblastus</taxon>
    </lineage>
</organism>
<feature type="compositionally biased region" description="Polar residues" evidence="1">
    <location>
        <begin position="1"/>
        <end position="23"/>
    </location>
</feature>
<evidence type="ECO:0000313" key="6">
    <source>
        <dbReference type="Proteomes" id="UP000322214"/>
    </source>
</evidence>
<feature type="domain" description="RNA polymerase sigma factor 70 region 4 type 2" evidence="3">
    <location>
        <begin position="136"/>
        <end position="187"/>
    </location>
</feature>
<dbReference type="NCBIfam" id="TIGR02937">
    <property type="entry name" value="sigma70-ECF"/>
    <property type="match status" value="1"/>
</dbReference>
<evidence type="ECO:0000256" key="1">
    <source>
        <dbReference type="SAM" id="MobiDB-lite"/>
    </source>
</evidence>
<dbReference type="AlphaFoldDB" id="A0A5B9PHN9"/>
<dbReference type="InterPro" id="IPR036388">
    <property type="entry name" value="WH-like_DNA-bd_sf"/>
</dbReference>
<gene>
    <name evidence="5" type="ORF">MFFC18_40820</name>
</gene>
<dbReference type="KEGG" id="mff:MFFC18_40820"/>
<feature type="region of interest" description="Disordered" evidence="1">
    <location>
        <begin position="1"/>
        <end position="24"/>
    </location>
</feature>
<dbReference type="InterPro" id="IPR013325">
    <property type="entry name" value="RNA_pol_sigma_r2"/>
</dbReference>
<dbReference type="OrthoDB" id="9780299at2"/>
<dbReference type="InterPro" id="IPR007627">
    <property type="entry name" value="RNA_pol_sigma70_r2"/>
</dbReference>
<dbReference type="Gene3D" id="1.10.10.10">
    <property type="entry name" value="Winged helix-like DNA-binding domain superfamily/Winged helix DNA-binding domain"/>
    <property type="match status" value="1"/>
</dbReference>
<dbReference type="Pfam" id="PF08281">
    <property type="entry name" value="Sigma70_r4_2"/>
    <property type="match status" value="1"/>
</dbReference>
<dbReference type="EMBL" id="CP042912">
    <property type="protein sequence ID" value="QEG24166.1"/>
    <property type="molecule type" value="Genomic_DNA"/>
</dbReference>
<dbReference type="InterPro" id="IPR013324">
    <property type="entry name" value="RNA_pol_sigma_r3/r4-like"/>
</dbReference>
<dbReference type="RefSeq" id="WP_084416963.1">
    <property type="nucleotide sequence ID" value="NZ_CP042912.1"/>
</dbReference>
<dbReference type="SUPFAM" id="SSF88946">
    <property type="entry name" value="Sigma2 domain of RNA polymerase sigma factors"/>
    <property type="match status" value="1"/>
</dbReference>
<evidence type="ECO:0000259" key="3">
    <source>
        <dbReference type="Pfam" id="PF08281"/>
    </source>
</evidence>
<accession>A0A5B9PHN9</accession>
<evidence type="ECO:0000259" key="2">
    <source>
        <dbReference type="Pfam" id="PF04542"/>
    </source>
</evidence>
<dbReference type="InterPro" id="IPR013249">
    <property type="entry name" value="RNA_pol_sigma70_r4_t2"/>
</dbReference>
<keyword evidence="6" id="KW-1185">Reference proteome</keyword>
<evidence type="ECO:0000313" key="5">
    <source>
        <dbReference type="EMBL" id="QEG24166.1"/>
    </source>
</evidence>
<sequence>MSDGFQNANQPSNGTESTDSPESADSLVEHFFRHEHANLVSVLSRVFGLARLELIEETVQAAMLQAMNSWKQNGLPKNPAAWIHRVAKNRILDELRREEVFRRAMAEVVVPSESPEQLVDHWLEEAELPDSLLRMIFVCCHPVLDRQSQIALTLKVLCGFGVHEIARGLLLNPENVKKRIQRAKQKLARESIAIELPAASELQERLSAVHDTLYLMFNEGYSTSRGSDPIRDDLCEESARLCHLLCNSELGSRTSFALLALMLYHGSRLESRKDEDGETVLLEDQDRAKWDRNLILIADRWMQRAGLPESRFHLEAAIAMLHCRAQSVEATDWNAIVSLYDRLLELHASPVYRLNRAIALAQRGDEAEAMRELSWLDQSNQIRESFLLDCAIAKVHELAGEKTAAVDRLLLALSRDVADHERELIKRKIAAL</sequence>
<dbReference type="Pfam" id="PF04542">
    <property type="entry name" value="Sigma70_r2"/>
    <property type="match status" value="1"/>
</dbReference>
<proteinExistence type="predicted"/>
<dbReference type="PANTHER" id="PTHR47756:SF2">
    <property type="entry name" value="BLL6612 PROTEIN"/>
    <property type="match status" value="1"/>
</dbReference>
<evidence type="ECO:0000259" key="4">
    <source>
        <dbReference type="Pfam" id="PF20239"/>
    </source>
</evidence>
<dbReference type="SUPFAM" id="SSF88659">
    <property type="entry name" value="Sigma3 and sigma4 domains of RNA polymerase sigma factors"/>
    <property type="match status" value="1"/>
</dbReference>
<name>A0A5B9PHN9_9BACT</name>
<dbReference type="STRING" id="980251.GCA_001642875_00658"/>
<dbReference type="GO" id="GO:0006352">
    <property type="term" value="P:DNA-templated transcription initiation"/>
    <property type="evidence" value="ECO:0007669"/>
    <property type="project" value="InterPro"/>
</dbReference>
<dbReference type="InterPro" id="IPR014284">
    <property type="entry name" value="RNA_pol_sigma-70_dom"/>
</dbReference>
<feature type="domain" description="RNA polymerase sigma-70 region 2" evidence="2">
    <location>
        <begin position="32"/>
        <end position="98"/>
    </location>
</feature>
<dbReference type="Gene3D" id="1.10.1740.10">
    <property type="match status" value="1"/>
</dbReference>
<dbReference type="PANTHER" id="PTHR47756">
    <property type="entry name" value="BLL6612 PROTEIN-RELATED"/>
    <property type="match status" value="1"/>
</dbReference>